<dbReference type="Gene3D" id="3.30.450.20">
    <property type="entry name" value="PAS domain"/>
    <property type="match status" value="1"/>
</dbReference>
<evidence type="ECO:0000256" key="9">
    <source>
        <dbReference type="SAM" id="MobiDB-lite"/>
    </source>
</evidence>
<gene>
    <name evidence="13" type="ORF">G6321_00042490</name>
</gene>
<dbReference type="Gene3D" id="1.10.287.950">
    <property type="entry name" value="Methyl-accepting chemotaxis protein"/>
    <property type="match status" value="1"/>
</dbReference>
<dbReference type="PANTHER" id="PTHR32089:SF112">
    <property type="entry name" value="LYSOZYME-LIKE PROTEIN-RELATED"/>
    <property type="match status" value="1"/>
</dbReference>
<dbReference type="InterPro" id="IPR004010">
    <property type="entry name" value="Double_Cache_2"/>
</dbReference>
<evidence type="ECO:0000256" key="5">
    <source>
        <dbReference type="ARBA" id="ARBA00023136"/>
    </source>
</evidence>
<dbReference type="SMART" id="SM00304">
    <property type="entry name" value="HAMP"/>
    <property type="match status" value="1"/>
</dbReference>
<evidence type="ECO:0000313" key="14">
    <source>
        <dbReference type="Proteomes" id="UP000564836"/>
    </source>
</evidence>
<dbReference type="PROSITE" id="PS50111">
    <property type="entry name" value="CHEMOTAXIS_TRANSDUC_2"/>
    <property type="match status" value="1"/>
</dbReference>
<evidence type="ECO:0000259" key="11">
    <source>
        <dbReference type="PROSITE" id="PS50111"/>
    </source>
</evidence>
<dbReference type="InterPro" id="IPR003660">
    <property type="entry name" value="HAMP_dom"/>
</dbReference>
<dbReference type="CDD" id="cd06225">
    <property type="entry name" value="HAMP"/>
    <property type="match status" value="1"/>
</dbReference>
<keyword evidence="5 10" id="KW-0472">Membrane</keyword>
<dbReference type="Pfam" id="PF00015">
    <property type="entry name" value="MCPsignal"/>
    <property type="match status" value="1"/>
</dbReference>
<evidence type="ECO:0000313" key="13">
    <source>
        <dbReference type="EMBL" id="UGX92316.1"/>
    </source>
</evidence>
<feature type="domain" description="Methyl-accepting transducer" evidence="11">
    <location>
        <begin position="304"/>
        <end position="436"/>
    </location>
</feature>
<feature type="transmembrane region" description="Helical" evidence="10">
    <location>
        <begin position="190"/>
        <end position="209"/>
    </location>
</feature>
<name>A0A9X9YN11_9BRAD</name>
<evidence type="ECO:0000256" key="8">
    <source>
        <dbReference type="PROSITE-ProRule" id="PRU00284"/>
    </source>
</evidence>
<reference evidence="13 14" key="1">
    <citation type="journal article" date="2017" name="Syst. Appl. Microbiol.">
        <title>Soybeans inoculated with root zone soils of Canadian native legumes harbour diverse and novel Bradyrhizobium spp. that possess agricultural potential.</title>
        <authorList>
            <person name="Bromfield E.S.P."/>
            <person name="Cloutier S."/>
            <person name="Tambong J.T."/>
            <person name="Tran Thi T.V."/>
        </authorList>
    </citation>
    <scope>NUCLEOTIDE SEQUENCE [LARGE SCALE GENOMIC DNA]</scope>
    <source>
        <strain evidence="13 14">323S2</strain>
    </source>
</reference>
<protein>
    <submittedName>
        <fullName evidence="13">Methyl-accepting chemotaxis protein</fullName>
    </submittedName>
</protein>
<evidence type="ECO:0000256" key="1">
    <source>
        <dbReference type="ARBA" id="ARBA00004651"/>
    </source>
</evidence>
<keyword evidence="2" id="KW-1003">Cell membrane</keyword>
<evidence type="ECO:0000256" key="10">
    <source>
        <dbReference type="SAM" id="Phobius"/>
    </source>
</evidence>
<feature type="compositionally biased region" description="Basic residues" evidence="9">
    <location>
        <begin position="478"/>
        <end position="513"/>
    </location>
</feature>
<dbReference type="SMART" id="SM01049">
    <property type="entry name" value="Cache_2"/>
    <property type="match status" value="1"/>
</dbReference>
<evidence type="ECO:0000256" key="3">
    <source>
        <dbReference type="ARBA" id="ARBA00022692"/>
    </source>
</evidence>
<comment type="subcellular location">
    <subcellularLocation>
        <location evidence="1">Cell membrane</location>
        <topology evidence="1">Multi-pass membrane protein</topology>
    </subcellularLocation>
</comment>
<feature type="domain" description="HAMP" evidence="12">
    <location>
        <begin position="210"/>
        <end position="263"/>
    </location>
</feature>
<dbReference type="PROSITE" id="PS50885">
    <property type="entry name" value="HAMP"/>
    <property type="match status" value="1"/>
</dbReference>
<proteinExistence type="inferred from homology"/>
<dbReference type="Proteomes" id="UP000564836">
    <property type="component" value="Chromosome"/>
</dbReference>
<dbReference type="GO" id="GO:0005886">
    <property type="term" value="C:plasma membrane"/>
    <property type="evidence" value="ECO:0007669"/>
    <property type="project" value="UniProtKB-SubCell"/>
</dbReference>
<dbReference type="SMART" id="SM00283">
    <property type="entry name" value="MA"/>
    <property type="match status" value="1"/>
</dbReference>
<dbReference type="Pfam" id="PF08269">
    <property type="entry name" value="dCache_2"/>
    <property type="match status" value="1"/>
</dbReference>
<dbReference type="GO" id="GO:0007165">
    <property type="term" value="P:signal transduction"/>
    <property type="evidence" value="ECO:0007669"/>
    <property type="project" value="UniProtKB-KW"/>
</dbReference>
<dbReference type="AlphaFoldDB" id="A0A9X9YN11"/>
<accession>A0A9X9YN11</accession>
<keyword evidence="3 10" id="KW-0812">Transmembrane</keyword>
<dbReference type="PANTHER" id="PTHR32089">
    <property type="entry name" value="METHYL-ACCEPTING CHEMOTAXIS PROTEIN MCPB"/>
    <property type="match status" value="1"/>
</dbReference>
<comment type="similarity">
    <text evidence="7">Belongs to the methyl-accepting chemotaxis (MCP) protein family.</text>
</comment>
<feature type="compositionally biased region" description="Low complexity" evidence="9">
    <location>
        <begin position="460"/>
        <end position="477"/>
    </location>
</feature>
<feature type="compositionally biased region" description="Basic residues" evidence="9">
    <location>
        <begin position="437"/>
        <end position="459"/>
    </location>
</feature>
<dbReference type="Pfam" id="PF00672">
    <property type="entry name" value="HAMP"/>
    <property type="match status" value="1"/>
</dbReference>
<evidence type="ECO:0000256" key="6">
    <source>
        <dbReference type="ARBA" id="ARBA00023224"/>
    </source>
</evidence>
<reference evidence="13 14" key="2">
    <citation type="journal article" date="2022" name="Int. J. Syst. Evol. Microbiol.">
        <title>Strains of Bradyrhizobium barranii sp. nov. associated with legumes native to Canada are symbionts of soybeans and belong to different subspecies (subsp. barranii subsp. nov. and subsp. apii subsp. nov.) and symbiovars (sv. glycinearum and sv. septentrionale).</title>
        <authorList>
            <person name="Bromfield E.S.P."/>
            <person name="Cloutier S."/>
            <person name="Wasai-Hara S."/>
            <person name="Minamisawa K."/>
        </authorList>
    </citation>
    <scope>NUCLEOTIDE SEQUENCE [LARGE SCALE GENOMIC DNA]</scope>
    <source>
        <strain evidence="13 14">323S2</strain>
    </source>
</reference>
<keyword evidence="6 8" id="KW-0807">Transducer</keyword>
<keyword evidence="4 10" id="KW-1133">Transmembrane helix</keyword>
<sequence length="582" mass="63235">MFFSRISFKLVLIVGISLLGMIALAPIALSTLRAQMIADRQAKTQHMVDVGYGILAHYQKLESEGKLPREQAQAAAIATIKSLRYDKVEYFWINDMAPKMVMHPIKPELDGKDLSGMKDPAGNALFVGFVDVVNKQGAGFYGYLWPKPGFEQPVGKISYVKGFAPWGWIIGTGIYLDDVDAVFRQNATTFAYICLAVLVLVLACSFVIGRSVTRPLANITALTERLAAGDSAFEVPHTGRSGEVGGLAKALAVFKDNASAVSRMHAEQQEAKQRADDEKRKTMADLAGRFEASVQAVVRDVFTEARAMQQAAQGMSETANKATDRASFVATACQQASSNVQTVASAAGQLSSSITEISQRVAQAASVADKAAADGQRTNDTVQGLAAAAHKIGEVIDLINQIASQTNLLALNATIEAARAGEAGRGFAVVASEVNRWRARPRRRQTRSARRSPRSRPRPTRSSATSRASARPSWRSTRSPRRSPPRSRSRAPRRRRSPTACRRRRPAPTRSRRTSPASPTPRRKRARPRASCCNRAAGCRRSCNRWRTRSAPSLLACGRPDIALILSAVARIMRLVAARAGN</sequence>
<dbReference type="InterPro" id="IPR033480">
    <property type="entry name" value="sCache_2"/>
</dbReference>
<organism evidence="13 14">
    <name type="scientific">Bradyrhizobium barranii subsp. barranii</name>
    <dbReference type="NCBI Taxonomy" id="2823807"/>
    <lineage>
        <taxon>Bacteria</taxon>
        <taxon>Pseudomonadati</taxon>
        <taxon>Pseudomonadota</taxon>
        <taxon>Alphaproteobacteria</taxon>
        <taxon>Hyphomicrobiales</taxon>
        <taxon>Nitrobacteraceae</taxon>
        <taxon>Bradyrhizobium</taxon>
        <taxon>Bradyrhizobium barranii</taxon>
    </lineage>
</organism>
<evidence type="ECO:0000256" key="4">
    <source>
        <dbReference type="ARBA" id="ARBA00022989"/>
    </source>
</evidence>
<dbReference type="InterPro" id="IPR004089">
    <property type="entry name" value="MCPsignal_dom"/>
</dbReference>
<dbReference type="Gene3D" id="1.10.8.500">
    <property type="entry name" value="HAMP domain in histidine kinase"/>
    <property type="match status" value="1"/>
</dbReference>
<feature type="region of interest" description="Disordered" evidence="9">
    <location>
        <begin position="437"/>
        <end position="531"/>
    </location>
</feature>
<evidence type="ECO:0000259" key="12">
    <source>
        <dbReference type="PROSITE" id="PS50885"/>
    </source>
</evidence>
<dbReference type="EMBL" id="CP088280">
    <property type="protein sequence ID" value="UGX92316.1"/>
    <property type="molecule type" value="Genomic_DNA"/>
</dbReference>
<evidence type="ECO:0000256" key="2">
    <source>
        <dbReference type="ARBA" id="ARBA00022475"/>
    </source>
</evidence>
<dbReference type="SUPFAM" id="SSF58104">
    <property type="entry name" value="Methyl-accepting chemotaxis protein (MCP) signaling domain"/>
    <property type="match status" value="1"/>
</dbReference>
<evidence type="ECO:0000256" key="7">
    <source>
        <dbReference type="ARBA" id="ARBA00029447"/>
    </source>
</evidence>